<keyword evidence="7" id="KW-0788">Thiol protease</keyword>
<dbReference type="Pfam" id="PF00443">
    <property type="entry name" value="UCH"/>
    <property type="match status" value="1"/>
</dbReference>
<proteinExistence type="inferred from homology"/>
<evidence type="ECO:0000256" key="2">
    <source>
        <dbReference type="ARBA" id="ARBA00009085"/>
    </source>
</evidence>
<dbReference type="Gene3D" id="3.90.70.10">
    <property type="entry name" value="Cysteine proteinases"/>
    <property type="match status" value="1"/>
</dbReference>
<dbReference type="GO" id="GO:0004843">
    <property type="term" value="F:cysteine-type deubiquitinase activity"/>
    <property type="evidence" value="ECO:0007669"/>
    <property type="project" value="UniProtKB-EC"/>
</dbReference>
<keyword evidence="6" id="KW-0378">Hydrolase</keyword>
<dbReference type="GO" id="GO:0005829">
    <property type="term" value="C:cytosol"/>
    <property type="evidence" value="ECO:0007669"/>
    <property type="project" value="TreeGrafter"/>
</dbReference>
<keyword evidence="8" id="KW-0175">Coiled coil</keyword>
<dbReference type="EMBL" id="SWFS01000136">
    <property type="protein sequence ID" value="KAA8915852.1"/>
    <property type="molecule type" value="Genomic_DNA"/>
</dbReference>
<evidence type="ECO:0000256" key="3">
    <source>
        <dbReference type="ARBA" id="ARBA00012759"/>
    </source>
</evidence>
<keyword evidence="11" id="KW-1185">Reference proteome</keyword>
<evidence type="ECO:0000313" key="10">
    <source>
        <dbReference type="EMBL" id="KAA8915852.1"/>
    </source>
</evidence>
<name>A0A642V6Z6_9ASCO</name>
<dbReference type="Proteomes" id="UP000761534">
    <property type="component" value="Unassembled WGS sequence"/>
</dbReference>
<feature type="coiled-coil region" evidence="8">
    <location>
        <begin position="120"/>
        <end position="147"/>
    </location>
</feature>
<dbReference type="InterPro" id="IPR038765">
    <property type="entry name" value="Papain-like_cys_pep_sf"/>
</dbReference>
<evidence type="ECO:0000256" key="7">
    <source>
        <dbReference type="ARBA" id="ARBA00022807"/>
    </source>
</evidence>
<evidence type="ECO:0000259" key="9">
    <source>
        <dbReference type="PROSITE" id="PS50235"/>
    </source>
</evidence>
<dbReference type="GO" id="GO:0005634">
    <property type="term" value="C:nucleus"/>
    <property type="evidence" value="ECO:0007669"/>
    <property type="project" value="TreeGrafter"/>
</dbReference>
<evidence type="ECO:0000256" key="6">
    <source>
        <dbReference type="ARBA" id="ARBA00022801"/>
    </source>
</evidence>
<dbReference type="PANTHER" id="PTHR24006:SF888">
    <property type="entry name" value="UBIQUITIN CARBOXYL-TERMINAL HYDROLASE 30"/>
    <property type="match status" value="1"/>
</dbReference>
<dbReference type="SUPFAM" id="SSF54001">
    <property type="entry name" value="Cysteine proteinases"/>
    <property type="match status" value="1"/>
</dbReference>
<evidence type="ECO:0000313" key="11">
    <source>
        <dbReference type="Proteomes" id="UP000761534"/>
    </source>
</evidence>
<organism evidence="10 11">
    <name type="scientific">Trichomonascus ciferrii</name>
    <dbReference type="NCBI Taxonomy" id="44093"/>
    <lineage>
        <taxon>Eukaryota</taxon>
        <taxon>Fungi</taxon>
        <taxon>Dikarya</taxon>
        <taxon>Ascomycota</taxon>
        <taxon>Saccharomycotina</taxon>
        <taxon>Dipodascomycetes</taxon>
        <taxon>Dipodascales</taxon>
        <taxon>Trichomonascaceae</taxon>
        <taxon>Trichomonascus</taxon>
        <taxon>Trichomonascus ciferrii complex</taxon>
    </lineage>
</organism>
<dbReference type="PANTHER" id="PTHR24006">
    <property type="entry name" value="UBIQUITIN CARBOXYL-TERMINAL HYDROLASE"/>
    <property type="match status" value="1"/>
</dbReference>
<protein>
    <recommendedName>
        <fullName evidence="3">ubiquitinyl hydrolase 1</fullName>
        <ecNumber evidence="3">3.4.19.12</ecNumber>
    </recommendedName>
</protein>
<feature type="domain" description="USP" evidence="9">
    <location>
        <begin position="29"/>
        <end position="417"/>
    </location>
</feature>
<accession>A0A642V6Z6</accession>
<dbReference type="EC" id="3.4.19.12" evidence="3"/>
<gene>
    <name evidence="10" type="ORF">TRICI_002006</name>
</gene>
<dbReference type="InterPro" id="IPR001394">
    <property type="entry name" value="Peptidase_C19_UCH"/>
</dbReference>
<dbReference type="PROSITE" id="PS50235">
    <property type="entry name" value="USP_3"/>
    <property type="match status" value="1"/>
</dbReference>
<dbReference type="InterPro" id="IPR028889">
    <property type="entry name" value="USP"/>
</dbReference>
<evidence type="ECO:0000256" key="4">
    <source>
        <dbReference type="ARBA" id="ARBA00022670"/>
    </source>
</evidence>
<dbReference type="InterPro" id="IPR018200">
    <property type="entry name" value="USP_CS"/>
</dbReference>
<dbReference type="GO" id="GO:0016579">
    <property type="term" value="P:protein deubiquitination"/>
    <property type="evidence" value="ECO:0007669"/>
    <property type="project" value="InterPro"/>
</dbReference>
<dbReference type="CDD" id="cd02662">
    <property type="entry name" value="Peptidase_C19F"/>
    <property type="match status" value="1"/>
</dbReference>
<dbReference type="AlphaFoldDB" id="A0A642V6Z6"/>
<evidence type="ECO:0000256" key="8">
    <source>
        <dbReference type="SAM" id="Coils"/>
    </source>
</evidence>
<dbReference type="PROSITE" id="PS00972">
    <property type="entry name" value="USP_1"/>
    <property type="match status" value="1"/>
</dbReference>
<evidence type="ECO:0000256" key="1">
    <source>
        <dbReference type="ARBA" id="ARBA00000707"/>
    </source>
</evidence>
<comment type="similarity">
    <text evidence="2">Belongs to the peptidase C19 family.</text>
</comment>
<keyword evidence="5" id="KW-0833">Ubl conjugation pathway</keyword>
<dbReference type="VEuPathDB" id="FungiDB:TRICI_002006"/>
<sequence>MNMFGSSVSSEYPEEERQLVEAMEKKKVGGLFNEGNTCFMNSVIQSFTSLEYLREYVKDEEKKNDVCVVLKRMMEKLDEKKDIRHCYSIHDLIKSMEEKSQLRWSGYDQEDAQEFFQQMLTALEGDKKEEQDKEKESDEEKKNIESQLLTPFDGVCGMRVGCLKCGEMEGIRKGVISSLDLSVSNFNQSAFGGFFQTSKPLQLEELLAEYCKMEIIPGVECYRCSLNGMLIEVQRKAEESTSDQIKDIFNARAKELQEALDTNVIDEKDYKKLRPNNIKVKSDKSKQTMLGSPTNPILMIHINRSVFDIHTGYTRKNHTPVKFPLILDMGPYIVDVKDEESNRDVHVSMQPSENEKSLYQLRAAIVHIGSHNFGHYECYRRCNQGFWWKISDENVSLAKESQVLGAQGAFMLFYEKIPPSVIASATADPLTAATATATTKELHHDEGQDITDM</sequence>
<keyword evidence="4" id="KW-0645">Protease</keyword>
<dbReference type="GO" id="GO:0006508">
    <property type="term" value="P:proteolysis"/>
    <property type="evidence" value="ECO:0007669"/>
    <property type="project" value="UniProtKB-KW"/>
</dbReference>
<dbReference type="InterPro" id="IPR050164">
    <property type="entry name" value="Peptidase_C19"/>
</dbReference>
<comment type="catalytic activity">
    <reaction evidence="1">
        <text>Thiol-dependent hydrolysis of ester, thioester, amide, peptide and isopeptide bonds formed by the C-terminal Gly of ubiquitin (a 76-residue protein attached to proteins as an intracellular targeting signal).</text>
        <dbReference type="EC" id="3.4.19.12"/>
    </reaction>
</comment>
<comment type="caution">
    <text evidence="10">The sequence shown here is derived from an EMBL/GenBank/DDBJ whole genome shotgun (WGS) entry which is preliminary data.</text>
</comment>
<reference evidence="10" key="1">
    <citation type="journal article" date="2019" name="G3 (Bethesda)">
        <title>Genome Assemblies of Two Rare Opportunistic Yeast Pathogens: Diutina rugosa (syn. Candida rugosa) and Trichomonascus ciferrii (syn. Candida ciferrii).</title>
        <authorList>
            <person name="Mixao V."/>
            <person name="Saus E."/>
            <person name="Hansen A.P."/>
            <person name="Lass-Florl C."/>
            <person name="Gabaldon T."/>
        </authorList>
    </citation>
    <scope>NUCLEOTIDE SEQUENCE</scope>
    <source>
        <strain evidence="10">CBS 4856</strain>
    </source>
</reference>
<evidence type="ECO:0000256" key="5">
    <source>
        <dbReference type="ARBA" id="ARBA00022786"/>
    </source>
</evidence>
<dbReference type="OrthoDB" id="2020758at2759"/>